<evidence type="ECO:0000256" key="4">
    <source>
        <dbReference type="ARBA" id="ARBA00022692"/>
    </source>
</evidence>
<sequence>MATKPRLHITMLILACQFLYISSSSDNINMQNFKFRGHKVDEVAKTQSRQASQINCDITIGEWVYDHSYPLYESNCPYLSTEYNCRSNGRPDLNYEKWRWRPKNCLLPRFNALDFLERIRKKRVMLVGDSIMRNQWESLLCLVETVIPSDRKLLSSTGPVTAFHAIDFEASIEFSWAPLLIELKHEGNDQRVLHLDSIEENAKYWVEVDFLVFDSAHWWTHTGQYRSWDLYKIGRRTFTDMNPMMAYEIGLTTWANWVDSNLDPNRTKVIFRSVSPRHNRDNGWQCYEKNVPSVYLRGTHRTPAQLVVLTEIVKKMSFPVYLMDITTMSGLRRDGHPSIFTGDPDVRGTRHGKSTFSDCSHWCLPGVPDTWNEMLSALL</sequence>
<name>A0A9Q0CTZ0_9POAL</name>
<comment type="caution">
    <text evidence="12">The sequence shown here is derived from an EMBL/GenBank/DDBJ whole genome shotgun (WGS) entry which is preliminary data.</text>
</comment>
<evidence type="ECO:0000256" key="1">
    <source>
        <dbReference type="ARBA" id="ARBA00004323"/>
    </source>
</evidence>
<evidence type="ECO:0000256" key="9">
    <source>
        <dbReference type="SAM" id="SignalP"/>
    </source>
</evidence>
<evidence type="ECO:0000256" key="8">
    <source>
        <dbReference type="ARBA" id="ARBA00023136"/>
    </source>
</evidence>
<keyword evidence="9" id="KW-0732">Signal</keyword>
<dbReference type="OrthoDB" id="1932925at2759"/>
<dbReference type="PANTHER" id="PTHR32285">
    <property type="entry name" value="PROTEIN TRICHOME BIREFRINGENCE-LIKE 9-RELATED"/>
    <property type="match status" value="1"/>
</dbReference>
<evidence type="ECO:0000256" key="6">
    <source>
        <dbReference type="ARBA" id="ARBA00022989"/>
    </source>
</evidence>
<dbReference type="Proteomes" id="UP001151287">
    <property type="component" value="Unassembled WGS sequence"/>
</dbReference>
<comment type="similarity">
    <text evidence="2">Belongs to the PC-esterase family. TBL subfamily.</text>
</comment>
<keyword evidence="3" id="KW-0808">Transferase</keyword>
<evidence type="ECO:0000313" key="12">
    <source>
        <dbReference type="EMBL" id="KAJ1699682.1"/>
    </source>
</evidence>
<dbReference type="InterPro" id="IPR026057">
    <property type="entry name" value="TBL_C"/>
</dbReference>
<feature type="chain" id="PRO_5040384418" description="Trichome birefringence-like N-terminal domain-containing protein" evidence="9">
    <location>
        <begin position="24"/>
        <end position="379"/>
    </location>
</feature>
<accession>A0A9Q0CTZ0</accession>
<evidence type="ECO:0000256" key="7">
    <source>
        <dbReference type="ARBA" id="ARBA00023034"/>
    </source>
</evidence>
<keyword evidence="7" id="KW-0333">Golgi apparatus</keyword>
<dbReference type="GO" id="GO:1990538">
    <property type="term" value="F:xylan O-acetyltransferase activity"/>
    <property type="evidence" value="ECO:0007669"/>
    <property type="project" value="UniProtKB-ARBA"/>
</dbReference>
<reference evidence="12" key="1">
    <citation type="journal article" date="2022" name="Cell">
        <title>Repeat-based holocentromeres influence genome architecture and karyotype evolution.</title>
        <authorList>
            <person name="Hofstatter P.G."/>
            <person name="Thangavel G."/>
            <person name="Lux T."/>
            <person name="Neumann P."/>
            <person name="Vondrak T."/>
            <person name="Novak P."/>
            <person name="Zhang M."/>
            <person name="Costa L."/>
            <person name="Castellani M."/>
            <person name="Scott A."/>
            <person name="Toegelov H."/>
            <person name="Fuchs J."/>
            <person name="Mata-Sucre Y."/>
            <person name="Dias Y."/>
            <person name="Vanzela A.L.L."/>
            <person name="Huettel B."/>
            <person name="Almeida C.C.S."/>
            <person name="Simkova H."/>
            <person name="Souza G."/>
            <person name="Pedrosa-Harand A."/>
            <person name="Macas J."/>
            <person name="Mayer K.F.X."/>
            <person name="Houben A."/>
            <person name="Marques A."/>
        </authorList>
    </citation>
    <scope>NUCLEOTIDE SEQUENCE</scope>
    <source>
        <strain evidence="12">RhyBre1mFocal</strain>
    </source>
</reference>
<organism evidence="12 13">
    <name type="scientific">Rhynchospora breviuscula</name>
    <dbReference type="NCBI Taxonomy" id="2022672"/>
    <lineage>
        <taxon>Eukaryota</taxon>
        <taxon>Viridiplantae</taxon>
        <taxon>Streptophyta</taxon>
        <taxon>Embryophyta</taxon>
        <taxon>Tracheophyta</taxon>
        <taxon>Spermatophyta</taxon>
        <taxon>Magnoliopsida</taxon>
        <taxon>Liliopsida</taxon>
        <taxon>Poales</taxon>
        <taxon>Cyperaceae</taxon>
        <taxon>Cyperoideae</taxon>
        <taxon>Rhynchosporeae</taxon>
        <taxon>Rhynchospora</taxon>
    </lineage>
</organism>
<dbReference type="Pfam" id="PF13839">
    <property type="entry name" value="PC-Esterase"/>
    <property type="match status" value="1"/>
</dbReference>
<feature type="signal peptide" evidence="9">
    <location>
        <begin position="1"/>
        <end position="23"/>
    </location>
</feature>
<feature type="domain" description="Trichome birefringence-like N-terminal" evidence="11">
    <location>
        <begin position="55"/>
        <end position="105"/>
    </location>
</feature>
<comment type="subcellular location">
    <subcellularLocation>
        <location evidence="1">Golgi apparatus membrane</location>
        <topology evidence="1">Single-pass type II membrane protein</topology>
    </subcellularLocation>
</comment>
<keyword evidence="5" id="KW-0735">Signal-anchor</keyword>
<proteinExistence type="inferred from homology"/>
<keyword evidence="8" id="KW-0472">Membrane</keyword>
<evidence type="ECO:0000256" key="5">
    <source>
        <dbReference type="ARBA" id="ARBA00022968"/>
    </source>
</evidence>
<dbReference type="EMBL" id="JAMQYH010000002">
    <property type="protein sequence ID" value="KAJ1699682.1"/>
    <property type="molecule type" value="Genomic_DNA"/>
</dbReference>
<evidence type="ECO:0000259" key="11">
    <source>
        <dbReference type="Pfam" id="PF14416"/>
    </source>
</evidence>
<gene>
    <name evidence="12" type="ORF">LUZ63_008194</name>
</gene>
<dbReference type="GO" id="GO:0000139">
    <property type="term" value="C:Golgi membrane"/>
    <property type="evidence" value="ECO:0007669"/>
    <property type="project" value="UniProtKB-SubCell"/>
</dbReference>
<protein>
    <recommendedName>
        <fullName evidence="14">Trichome birefringence-like N-terminal domain-containing protein</fullName>
    </recommendedName>
</protein>
<keyword evidence="13" id="KW-1185">Reference proteome</keyword>
<keyword evidence="4" id="KW-0812">Transmembrane</keyword>
<evidence type="ECO:0000313" key="13">
    <source>
        <dbReference type="Proteomes" id="UP001151287"/>
    </source>
</evidence>
<evidence type="ECO:0000256" key="2">
    <source>
        <dbReference type="ARBA" id="ARBA00007727"/>
    </source>
</evidence>
<dbReference type="InterPro" id="IPR025846">
    <property type="entry name" value="TBL_N"/>
</dbReference>
<dbReference type="AlphaFoldDB" id="A0A9Q0CTZ0"/>
<dbReference type="InterPro" id="IPR029962">
    <property type="entry name" value="TBL"/>
</dbReference>
<dbReference type="Pfam" id="PF14416">
    <property type="entry name" value="PMR5N"/>
    <property type="match status" value="1"/>
</dbReference>
<feature type="domain" description="Trichome birefringence-like C-terminal" evidence="10">
    <location>
        <begin position="107"/>
        <end position="377"/>
    </location>
</feature>
<dbReference type="PANTHER" id="PTHR32285:SF155">
    <property type="entry name" value="PROTEIN TRICHOME BIREFRINGENCE-LIKE 36"/>
    <property type="match status" value="1"/>
</dbReference>
<keyword evidence="6" id="KW-1133">Transmembrane helix</keyword>
<evidence type="ECO:0000259" key="10">
    <source>
        <dbReference type="Pfam" id="PF13839"/>
    </source>
</evidence>
<evidence type="ECO:0000256" key="3">
    <source>
        <dbReference type="ARBA" id="ARBA00022679"/>
    </source>
</evidence>
<evidence type="ECO:0008006" key="14">
    <source>
        <dbReference type="Google" id="ProtNLM"/>
    </source>
</evidence>